<evidence type="ECO:0000313" key="1">
    <source>
        <dbReference type="EMBL" id="ENN79545.1"/>
    </source>
</evidence>
<organism evidence="1">
    <name type="scientific">Dendroctonus ponderosae</name>
    <name type="common">Mountain pine beetle</name>
    <dbReference type="NCBI Taxonomy" id="77166"/>
    <lineage>
        <taxon>Eukaryota</taxon>
        <taxon>Metazoa</taxon>
        <taxon>Ecdysozoa</taxon>
        <taxon>Arthropoda</taxon>
        <taxon>Hexapoda</taxon>
        <taxon>Insecta</taxon>
        <taxon>Pterygota</taxon>
        <taxon>Neoptera</taxon>
        <taxon>Endopterygota</taxon>
        <taxon>Coleoptera</taxon>
        <taxon>Polyphaga</taxon>
        <taxon>Cucujiformia</taxon>
        <taxon>Curculionidae</taxon>
        <taxon>Scolytinae</taxon>
        <taxon>Dendroctonus</taxon>
    </lineage>
</organism>
<gene>
    <name evidence="1" type="ORF">YQE_04008</name>
</gene>
<accession>N6UD00</accession>
<feature type="non-terminal residue" evidence="1">
    <location>
        <position position="1"/>
    </location>
</feature>
<proteinExistence type="predicted"/>
<dbReference type="AlphaFoldDB" id="N6UD00"/>
<reference evidence="1" key="1">
    <citation type="journal article" date="2013" name="Genome Biol.">
        <title>Draft genome of the mountain pine beetle, Dendroctonus ponderosae Hopkins, a major forest pest.</title>
        <authorList>
            <person name="Keeling C.I."/>
            <person name="Yuen M.M."/>
            <person name="Liao N.Y."/>
            <person name="Docking T.R."/>
            <person name="Chan S.K."/>
            <person name="Taylor G.A."/>
            <person name="Palmquist D.L."/>
            <person name="Jackman S.D."/>
            <person name="Nguyen A."/>
            <person name="Li M."/>
            <person name="Henderson H."/>
            <person name="Janes J.K."/>
            <person name="Zhao Y."/>
            <person name="Pandoh P."/>
            <person name="Moore R."/>
            <person name="Sperling F.A."/>
            <person name="Huber D.P."/>
            <person name="Birol I."/>
            <person name="Jones S.J."/>
            <person name="Bohlmann J."/>
        </authorList>
    </citation>
    <scope>NUCLEOTIDE SEQUENCE</scope>
</reference>
<dbReference type="EMBL" id="KB740686">
    <property type="protein sequence ID" value="ENN79545.1"/>
    <property type="molecule type" value="Genomic_DNA"/>
</dbReference>
<dbReference type="OrthoDB" id="5973910at2759"/>
<protein>
    <submittedName>
        <fullName evidence="1">Uncharacterized protein</fullName>
    </submittedName>
</protein>
<name>N6UD00_DENPD</name>
<dbReference type="HOGENOM" id="CLU_2760408_0_0_1"/>
<sequence length="70" mass="7739">MSVDLSILGPDVTLHSNIQSTQSDTLLYIGLTVAIFLVCLLSFFVIRLYRKKGQHQSLYNMAASADVLHA</sequence>